<accession>A0A9Q9H6F5</accession>
<dbReference type="Proteomes" id="UP001057991">
    <property type="component" value="Chromosome"/>
</dbReference>
<organism evidence="1 2">
    <name type="scientific">Aliiroseovarius crassostreae</name>
    <dbReference type="NCBI Taxonomy" id="154981"/>
    <lineage>
        <taxon>Bacteria</taxon>
        <taxon>Pseudomonadati</taxon>
        <taxon>Pseudomonadota</taxon>
        <taxon>Alphaproteobacteria</taxon>
        <taxon>Rhodobacterales</taxon>
        <taxon>Paracoccaceae</taxon>
        <taxon>Aliiroseovarius</taxon>
    </lineage>
</organism>
<gene>
    <name evidence="1" type="ORF">K3X48_09290</name>
</gene>
<evidence type="ECO:0000313" key="1">
    <source>
        <dbReference type="EMBL" id="UWP94434.1"/>
    </source>
</evidence>
<sequence>MPQSARYYPDLKLVHVRLWGAISMTSLAGRMAEWMYGFHVPKGYVCLTDSRALLAVDSSETGMKELVNLQSKVYEDLPCPEKSAILVDSPVGFVLSRLFEQMAEGVLEEQVSLFRAEQDALRFLGFESADLDALLGDQRNVQHMD</sequence>
<dbReference type="EMBL" id="CP080776">
    <property type="protein sequence ID" value="UWP94434.1"/>
    <property type="molecule type" value="Genomic_DNA"/>
</dbReference>
<dbReference type="AlphaFoldDB" id="A0A9Q9H6F5"/>
<proteinExistence type="predicted"/>
<dbReference type="RefSeq" id="WP_259783837.1">
    <property type="nucleotide sequence ID" value="NZ_CP080774.1"/>
</dbReference>
<evidence type="ECO:0000313" key="2">
    <source>
        <dbReference type="Proteomes" id="UP001057991"/>
    </source>
</evidence>
<protein>
    <submittedName>
        <fullName evidence="1">Uncharacterized protein</fullName>
    </submittedName>
</protein>
<name>A0A9Q9H6F5_9RHOB</name>
<reference evidence="1" key="1">
    <citation type="submission" date="2021-08" db="EMBL/GenBank/DDBJ databases">
        <authorList>
            <person name="Nwanade C."/>
            <person name="Wang M."/>
            <person name="Masoudi A."/>
            <person name="Yu Z."/>
            <person name="Liu J."/>
        </authorList>
    </citation>
    <scope>NUCLEOTIDE SEQUENCE</scope>
    <source>
        <strain evidence="1">S056</strain>
    </source>
</reference>